<comment type="caution">
    <text evidence="2">Lacks conserved residue(s) required for the propagation of feature annotation.</text>
</comment>
<dbReference type="Proteomes" id="UP000828390">
    <property type="component" value="Unassembled WGS sequence"/>
</dbReference>
<evidence type="ECO:0000313" key="4">
    <source>
        <dbReference type="EMBL" id="KAH3747217.1"/>
    </source>
</evidence>
<evidence type="ECO:0000256" key="2">
    <source>
        <dbReference type="PROSITE-ProRule" id="PRU00302"/>
    </source>
</evidence>
<evidence type="ECO:0000313" key="5">
    <source>
        <dbReference type="Proteomes" id="UP000828390"/>
    </source>
</evidence>
<name>A0A9D4DFN9_DREPO</name>
<keyword evidence="1" id="KW-1015">Disulfide bond</keyword>
<proteinExistence type="predicted"/>
<dbReference type="EMBL" id="JAIWYP010000010">
    <property type="protein sequence ID" value="KAH3747217.1"/>
    <property type="molecule type" value="Genomic_DNA"/>
</dbReference>
<gene>
    <name evidence="4" type="ORF">DPMN_181639</name>
</gene>
<dbReference type="AlphaFoldDB" id="A0A9D4DFN9"/>
<feature type="domain" description="Sushi" evidence="3">
    <location>
        <begin position="8"/>
        <end position="76"/>
    </location>
</feature>
<dbReference type="Gene3D" id="2.10.70.10">
    <property type="entry name" value="Complement Module, domain 1"/>
    <property type="match status" value="1"/>
</dbReference>
<comment type="caution">
    <text evidence="4">The sequence shown here is derived from an EMBL/GenBank/DDBJ whole genome shotgun (WGS) entry which is preliminary data.</text>
</comment>
<accession>A0A9D4DFN9</accession>
<dbReference type="InterPro" id="IPR000436">
    <property type="entry name" value="Sushi_SCR_CCP_dom"/>
</dbReference>
<keyword evidence="5" id="KW-1185">Reference proteome</keyword>
<dbReference type="Pfam" id="PF00084">
    <property type="entry name" value="Sushi"/>
    <property type="match status" value="1"/>
</dbReference>
<dbReference type="SUPFAM" id="SSF57535">
    <property type="entry name" value="Complement control module/SCR domain"/>
    <property type="match status" value="1"/>
</dbReference>
<dbReference type="SMART" id="SM00032">
    <property type="entry name" value="CCP"/>
    <property type="match status" value="1"/>
</dbReference>
<evidence type="ECO:0000259" key="3">
    <source>
        <dbReference type="PROSITE" id="PS50923"/>
    </source>
</evidence>
<organism evidence="4 5">
    <name type="scientific">Dreissena polymorpha</name>
    <name type="common">Zebra mussel</name>
    <name type="synonym">Mytilus polymorpha</name>
    <dbReference type="NCBI Taxonomy" id="45954"/>
    <lineage>
        <taxon>Eukaryota</taxon>
        <taxon>Metazoa</taxon>
        <taxon>Spiralia</taxon>
        <taxon>Lophotrochozoa</taxon>
        <taxon>Mollusca</taxon>
        <taxon>Bivalvia</taxon>
        <taxon>Autobranchia</taxon>
        <taxon>Heteroconchia</taxon>
        <taxon>Euheterodonta</taxon>
        <taxon>Imparidentia</taxon>
        <taxon>Neoheterodontei</taxon>
        <taxon>Myida</taxon>
        <taxon>Dreissenoidea</taxon>
        <taxon>Dreissenidae</taxon>
        <taxon>Dreissena</taxon>
    </lineage>
</organism>
<reference evidence="4" key="1">
    <citation type="journal article" date="2019" name="bioRxiv">
        <title>The Genome of the Zebra Mussel, Dreissena polymorpha: A Resource for Invasive Species Research.</title>
        <authorList>
            <person name="McCartney M.A."/>
            <person name="Auch B."/>
            <person name="Kono T."/>
            <person name="Mallez S."/>
            <person name="Zhang Y."/>
            <person name="Obille A."/>
            <person name="Becker A."/>
            <person name="Abrahante J.E."/>
            <person name="Garbe J."/>
            <person name="Badalamenti J.P."/>
            <person name="Herman A."/>
            <person name="Mangelson H."/>
            <person name="Liachko I."/>
            <person name="Sullivan S."/>
            <person name="Sone E.D."/>
            <person name="Koren S."/>
            <person name="Silverstein K.A.T."/>
            <person name="Beckman K.B."/>
            <person name="Gohl D.M."/>
        </authorList>
    </citation>
    <scope>NUCLEOTIDE SEQUENCE</scope>
    <source>
        <strain evidence="4">Duluth1</strain>
        <tissue evidence="4">Whole animal</tissue>
    </source>
</reference>
<dbReference type="CDD" id="cd00033">
    <property type="entry name" value="CCP"/>
    <property type="match status" value="1"/>
</dbReference>
<sequence>MCVSILAATCEALYDDMLLDGSWSIIAGNNFTNGNADFNTVVKFSCNSGFELIGPIRTRCTDVGWTHQNTPPSCASM</sequence>
<dbReference type="PROSITE" id="PS50923">
    <property type="entry name" value="SUSHI"/>
    <property type="match status" value="1"/>
</dbReference>
<dbReference type="InterPro" id="IPR035976">
    <property type="entry name" value="Sushi/SCR/CCP_sf"/>
</dbReference>
<protein>
    <recommendedName>
        <fullName evidence="3">Sushi domain-containing protein</fullName>
    </recommendedName>
</protein>
<reference evidence="4" key="2">
    <citation type="submission" date="2020-11" db="EMBL/GenBank/DDBJ databases">
        <authorList>
            <person name="McCartney M.A."/>
            <person name="Auch B."/>
            <person name="Kono T."/>
            <person name="Mallez S."/>
            <person name="Becker A."/>
            <person name="Gohl D.M."/>
            <person name="Silverstein K.A.T."/>
            <person name="Koren S."/>
            <person name="Bechman K.B."/>
            <person name="Herman A."/>
            <person name="Abrahante J.E."/>
            <person name="Garbe J."/>
        </authorList>
    </citation>
    <scope>NUCLEOTIDE SEQUENCE</scope>
    <source>
        <strain evidence="4">Duluth1</strain>
        <tissue evidence="4">Whole animal</tissue>
    </source>
</reference>
<keyword evidence="2" id="KW-0768">Sushi</keyword>
<evidence type="ECO:0000256" key="1">
    <source>
        <dbReference type="ARBA" id="ARBA00023157"/>
    </source>
</evidence>